<accession>A0ABV0CP34</accession>
<evidence type="ECO:0000313" key="2">
    <source>
        <dbReference type="Proteomes" id="UP001405405"/>
    </source>
</evidence>
<name>A0ABV0CP34_9NEIS</name>
<gene>
    <name evidence="1" type="ORF">VA599_18505</name>
</gene>
<evidence type="ECO:0000313" key="1">
    <source>
        <dbReference type="EMBL" id="MEN7432744.1"/>
    </source>
</evidence>
<reference evidence="1 2" key="1">
    <citation type="submission" date="2023-12" db="EMBL/GenBank/DDBJ databases">
        <title>Chromobacterium sp. strain TRC.1.1.SA producing antimicrobial pigment.</title>
        <authorList>
            <person name="Verma N."/>
            <person name="Choksket S."/>
            <person name="Pinnaka A.K."/>
            <person name="Korpole S."/>
        </authorList>
    </citation>
    <scope>NUCLEOTIDE SEQUENCE [LARGE SCALE GENOMIC DNA]</scope>
    <source>
        <strain evidence="1 2">TRC1.1.SA</strain>
    </source>
</reference>
<keyword evidence="2" id="KW-1185">Reference proteome</keyword>
<organism evidence="1 2">
    <name type="scientific">Chromobacterium indicum</name>
    <dbReference type="NCBI Taxonomy" id="3110228"/>
    <lineage>
        <taxon>Bacteria</taxon>
        <taxon>Pseudomonadati</taxon>
        <taxon>Pseudomonadota</taxon>
        <taxon>Betaproteobacteria</taxon>
        <taxon>Neisseriales</taxon>
        <taxon>Chromobacteriaceae</taxon>
        <taxon>Chromobacterium</taxon>
    </lineage>
</organism>
<protein>
    <submittedName>
        <fullName evidence="1">Uncharacterized protein</fullName>
    </submittedName>
</protein>
<comment type="caution">
    <text evidence="1">The sequence shown here is derived from an EMBL/GenBank/DDBJ whole genome shotgun (WGS) entry which is preliminary data.</text>
</comment>
<dbReference type="RefSeq" id="WP_346789940.1">
    <property type="nucleotide sequence ID" value="NZ_JAYFSJ010000014.1"/>
</dbReference>
<sequence>MTTTNKTAIGIRFHRYDDSVKQTVDTLLQSGCFKASDIHLVMDVSSSHALPPRDVIPLSSEKIRSMGLLAIEQYGWHCGDYFLYALREKAKADYYWLIEPDVAFGKGAEKAFFSKMRDIACDYAAFNHTEKDASWAWYKGMRQFSDKVYGSAFPITRYSAKAVDVLYQTRKAHSQPFQDKKPPSLWPNDESFVSTTLENVGLHCIDLHQQSLCYSAKFGTLLPILRSAAATQSGIFHPALSFDEMKAKFLPKLDIAIRSNRVDEFIERATQDMSPQQLKDMLALVIKAHRVKPQQG</sequence>
<proteinExistence type="predicted"/>
<dbReference type="Proteomes" id="UP001405405">
    <property type="component" value="Unassembled WGS sequence"/>
</dbReference>
<dbReference type="EMBL" id="JAYFSJ010000014">
    <property type="protein sequence ID" value="MEN7432744.1"/>
    <property type="molecule type" value="Genomic_DNA"/>
</dbReference>